<proteinExistence type="predicted"/>
<dbReference type="InterPro" id="IPR051448">
    <property type="entry name" value="CdaR-like_regulators"/>
</dbReference>
<feature type="compositionally biased region" description="Low complexity" evidence="1">
    <location>
        <begin position="290"/>
        <end position="339"/>
    </location>
</feature>
<accession>A0A7H0INF5</accession>
<feature type="compositionally biased region" description="Polar residues" evidence="1">
    <location>
        <begin position="343"/>
        <end position="355"/>
    </location>
</feature>
<feature type="domain" description="PucR C-terminal helix-turn-helix" evidence="2">
    <location>
        <begin position="434"/>
        <end position="489"/>
    </location>
</feature>
<dbReference type="AlphaFoldDB" id="A0A7H0INF5"/>
<dbReference type="KEGG" id="sroi:IAG44_35940"/>
<organism evidence="3 4">
    <name type="scientific">Streptomyces roseirectus</name>
    <dbReference type="NCBI Taxonomy" id="2768066"/>
    <lineage>
        <taxon>Bacteria</taxon>
        <taxon>Bacillati</taxon>
        <taxon>Actinomycetota</taxon>
        <taxon>Actinomycetes</taxon>
        <taxon>Kitasatosporales</taxon>
        <taxon>Streptomycetaceae</taxon>
        <taxon>Streptomyces</taxon>
    </lineage>
</organism>
<dbReference type="InterPro" id="IPR042070">
    <property type="entry name" value="PucR_C-HTH_sf"/>
</dbReference>
<dbReference type="Proteomes" id="UP000516052">
    <property type="component" value="Chromosome"/>
</dbReference>
<feature type="compositionally biased region" description="Gly residues" evidence="1">
    <location>
        <begin position="254"/>
        <end position="263"/>
    </location>
</feature>
<dbReference type="PANTHER" id="PTHR33744">
    <property type="entry name" value="CARBOHYDRATE DIACID REGULATOR"/>
    <property type="match status" value="1"/>
</dbReference>
<evidence type="ECO:0000259" key="2">
    <source>
        <dbReference type="Pfam" id="PF13556"/>
    </source>
</evidence>
<gene>
    <name evidence="3" type="ORF">IAG44_35940</name>
</gene>
<feature type="region of interest" description="Disordered" evidence="1">
    <location>
        <begin position="172"/>
        <end position="363"/>
    </location>
</feature>
<dbReference type="EMBL" id="CP060828">
    <property type="protein sequence ID" value="QNP74321.1"/>
    <property type="molecule type" value="Genomic_DNA"/>
</dbReference>
<dbReference type="InterPro" id="IPR025736">
    <property type="entry name" value="PucR_C-HTH_dom"/>
</dbReference>
<feature type="compositionally biased region" description="Low complexity" evidence="1">
    <location>
        <begin position="231"/>
        <end position="253"/>
    </location>
</feature>
<feature type="compositionally biased region" description="Low complexity" evidence="1">
    <location>
        <begin position="264"/>
        <end position="277"/>
    </location>
</feature>
<feature type="compositionally biased region" description="Gly residues" evidence="1">
    <location>
        <begin position="278"/>
        <end position="288"/>
    </location>
</feature>
<sequence length="496" mass="49736">MRELAGRLSAVDPDAGAAVGVIAYFDRLAEARAGVEALVRGAAVLAGVPVRLVDEEQRVRVRVEADGVRRDVEGEADPAWPWAPLAAGGPPALWLERADGPATVVDAVILERAAGVVRRVLDRTRGRAPYDDPALIETLLDASAPEQARLHAARRLGLAPDARVRVAVPAEGPPYLIPETGAGTGGSGVPRPGKGPGTSGGSGSFGSPGILGGSGPFDSPGILDSPGPFDSPGILGSPGSPGNSRTPASSRTSGGPGSSGGPGTSSNSRTSASPRALGGSGSLGGPGTPGSPRASANPRTPGNSRSSGSPGTPGNSGPSGGPRTPGAPGAPGHPHAGARSRSDTAAQDHASTPTPRTGLGPAVPVLALPDSWAAARTALRFTAEGTARDPGPRVVGTDELGGIGMLAELVSPGGELPEDVRALERAAGEAPWMLATLHAVALTPSLRAAATELTVHHSTMQDRLAHAEGVLGWSVRTPPGRFRLQLALTMRRLARS</sequence>
<evidence type="ECO:0000256" key="1">
    <source>
        <dbReference type="SAM" id="MobiDB-lite"/>
    </source>
</evidence>
<evidence type="ECO:0000313" key="3">
    <source>
        <dbReference type="EMBL" id="QNP74321.1"/>
    </source>
</evidence>
<keyword evidence="4" id="KW-1185">Reference proteome</keyword>
<protein>
    <submittedName>
        <fullName evidence="3">Helix-turn-helix domain-containing protein</fullName>
    </submittedName>
</protein>
<reference evidence="3 4" key="1">
    <citation type="submission" date="2020-08" db="EMBL/GenBank/DDBJ databases">
        <title>A novel species.</title>
        <authorList>
            <person name="Gao J."/>
        </authorList>
    </citation>
    <scope>NUCLEOTIDE SEQUENCE [LARGE SCALE GENOMIC DNA]</scope>
    <source>
        <strain evidence="3 4">CRXT-G-22</strain>
    </source>
</reference>
<dbReference type="Pfam" id="PF13556">
    <property type="entry name" value="HTH_30"/>
    <property type="match status" value="1"/>
</dbReference>
<dbReference type="PANTHER" id="PTHR33744:SF7">
    <property type="entry name" value="PUCR FAMILY TRANSCRIPTIONAL REGULATOR"/>
    <property type="match status" value="1"/>
</dbReference>
<feature type="compositionally biased region" description="Gly residues" evidence="1">
    <location>
        <begin position="182"/>
        <end position="215"/>
    </location>
</feature>
<evidence type="ECO:0000313" key="4">
    <source>
        <dbReference type="Proteomes" id="UP000516052"/>
    </source>
</evidence>
<name>A0A7H0INF5_9ACTN</name>
<dbReference type="Gene3D" id="1.10.10.2840">
    <property type="entry name" value="PucR C-terminal helix-turn-helix domain"/>
    <property type="match status" value="1"/>
</dbReference>